<dbReference type="PANTHER" id="PTHR35145">
    <property type="entry name" value="CYTOPLASMIC PROTEIN-RELATED"/>
    <property type="match status" value="1"/>
</dbReference>
<dbReference type="InParanoid" id="A0A3N1HQC3"/>
<dbReference type="SUPFAM" id="SSF142906">
    <property type="entry name" value="YjbR-like"/>
    <property type="match status" value="1"/>
</dbReference>
<name>A0A3N1HQC3_9ACTN</name>
<dbReference type="Pfam" id="PF04237">
    <property type="entry name" value="YjbR"/>
    <property type="match status" value="1"/>
</dbReference>
<dbReference type="InterPro" id="IPR038056">
    <property type="entry name" value="YjbR-like_sf"/>
</dbReference>
<dbReference type="PANTHER" id="PTHR35145:SF1">
    <property type="entry name" value="CYTOPLASMIC PROTEIN"/>
    <property type="match status" value="1"/>
</dbReference>
<keyword evidence="2" id="KW-1185">Reference proteome</keyword>
<protein>
    <submittedName>
        <fullName evidence="1">Putative DNA-binding protein (MmcQ/YjbR family)</fullName>
    </submittedName>
</protein>
<dbReference type="OrthoDB" id="3194910at2"/>
<dbReference type="EMBL" id="RJKN01000002">
    <property type="protein sequence ID" value="ROP44650.1"/>
    <property type="molecule type" value="Genomic_DNA"/>
</dbReference>
<evidence type="ECO:0000313" key="2">
    <source>
        <dbReference type="Proteomes" id="UP000276232"/>
    </source>
</evidence>
<proteinExistence type="predicted"/>
<dbReference type="Proteomes" id="UP000276232">
    <property type="component" value="Unassembled WGS sequence"/>
</dbReference>
<comment type="caution">
    <text evidence="1">The sequence shown here is derived from an EMBL/GenBank/DDBJ whole genome shotgun (WGS) entry which is preliminary data.</text>
</comment>
<organism evidence="1 2">
    <name type="scientific">Pseudokineococcus lusitanus</name>
    <dbReference type="NCBI Taxonomy" id="763993"/>
    <lineage>
        <taxon>Bacteria</taxon>
        <taxon>Bacillati</taxon>
        <taxon>Actinomycetota</taxon>
        <taxon>Actinomycetes</taxon>
        <taxon>Kineosporiales</taxon>
        <taxon>Kineosporiaceae</taxon>
        <taxon>Pseudokineococcus</taxon>
    </lineage>
</organism>
<accession>A0A3N1HQC3</accession>
<dbReference type="AlphaFoldDB" id="A0A3N1HQC3"/>
<gene>
    <name evidence="1" type="ORF">EDC03_0776</name>
</gene>
<dbReference type="GO" id="GO:0003677">
    <property type="term" value="F:DNA binding"/>
    <property type="evidence" value="ECO:0007669"/>
    <property type="project" value="UniProtKB-KW"/>
</dbReference>
<evidence type="ECO:0000313" key="1">
    <source>
        <dbReference type="EMBL" id="ROP44650.1"/>
    </source>
</evidence>
<dbReference type="Gene3D" id="3.90.1150.30">
    <property type="match status" value="1"/>
</dbReference>
<dbReference type="RefSeq" id="WP_123378909.1">
    <property type="nucleotide sequence ID" value="NZ_RJKN01000002.1"/>
</dbReference>
<keyword evidence="1" id="KW-0238">DNA-binding</keyword>
<dbReference type="InterPro" id="IPR007351">
    <property type="entry name" value="YjbR"/>
</dbReference>
<sequence length="133" mass="14813">MDGAAVQQLALRTAEELPGAVLEQPFGPDWDVHKVGGKIFLLTTDLRADAIITVKCRPEDGRSLREEHPAVTPGYHMDKRHWITVRGDDAITAELVEDLVVESYLLVHAGLPRRRRPLLPDHLVRLAGGDARR</sequence>
<dbReference type="InterPro" id="IPR058532">
    <property type="entry name" value="YjbR/MT2646/Rv2570-like"/>
</dbReference>
<reference evidence="1 2" key="1">
    <citation type="journal article" date="2015" name="Stand. Genomic Sci.">
        <title>Genomic Encyclopedia of Bacterial and Archaeal Type Strains, Phase III: the genomes of soil and plant-associated and newly described type strains.</title>
        <authorList>
            <person name="Whitman W.B."/>
            <person name="Woyke T."/>
            <person name="Klenk H.P."/>
            <person name="Zhou Y."/>
            <person name="Lilburn T.G."/>
            <person name="Beck B.J."/>
            <person name="De Vos P."/>
            <person name="Vandamme P."/>
            <person name="Eisen J.A."/>
            <person name="Garrity G."/>
            <person name="Hugenholtz P."/>
            <person name="Kyrpides N.C."/>
        </authorList>
    </citation>
    <scope>NUCLEOTIDE SEQUENCE [LARGE SCALE GENOMIC DNA]</scope>
    <source>
        <strain evidence="1 2">CECT 7306</strain>
    </source>
</reference>